<accession>A0ABD2HYC3</accession>
<name>A0ABD2HYC3_HETSC</name>
<evidence type="ECO:0000313" key="1">
    <source>
        <dbReference type="EMBL" id="KAL3072922.1"/>
    </source>
</evidence>
<evidence type="ECO:0008006" key="3">
    <source>
        <dbReference type="Google" id="ProtNLM"/>
    </source>
</evidence>
<dbReference type="Proteomes" id="UP001620645">
    <property type="component" value="Unassembled WGS sequence"/>
</dbReference>
<reference evidence="1 2" key="1">
    <citation type="submission" date="2024-10" db="EMBL/GenBank/DDBJ databases">
        <authorList>
            <person name="Kim D."/>
        </authorList>
    </citation>
    <scope>NUCLEOTIDE SEQUENCE [LARGE SCALE GENOMIC DNA]</scope>
    <source>
        <strain evidence="1">Taebaek</strain>
    </source>
</reference>
<organism evidence="1 2">
    <name type="scientific">Heterodera schachtii</name>
    <name type="common">Sugarbeet cyst nematode worm</name>
    <name type="synonym">Tylenchus schachtii</name>
    <dbReference type="NCBI Taxonomy" id="97005"/>
    <lineage>
        <taxon>Eukaryota</taxon>
        <taxon>Metazoa</taxon>
        <taxon>Ecdysozoa</taxon>
        <taxon>Nematoda</taxon>
        <taxon>Chromadorea</taxon>
        <taxon>Rhabditida</taxon>
        <taxon>Tylenchina</taxon>
        <taxon>Tylenchomorpha</taxon>
        <taxon>Tylenchoidea</taxon>
        <taxon>Heteroderidae</taxon>
        <taxon>Heteroderinae</taxon>
        <taxon>Heterodera</taxon>
    </lineage>
</organism>
<dbReference type="EMBL" id="JBICCN010000373">
    <property type="protein sequence ID" value="KAL3072922.1"/>
    <property type="molecule type" value="Genomic_DNA"/>
</dbReference>
<protein>
    <recommendedName>
        <fullName evidence="3">F-box domain-containing protein</fullName>
    </recommendedName>
</protein>
<sequence length="322" mass="37186">MCSTTSEANEADAKISEQLMEMDISEKNVSSPASAAEKNFIGMVLPYEILTKITTFLGNDHDSLEALSFASKRMANRIKPILMEKRRKLLDAFIAFVNSSVSCFSVNFLDECVLLLSKSEKYLKRVLRTNEHLSLRSHNLPMRRLSFVLLGVGDSICDENRFSLEARAHQLLAIARLHCYEFSNFYANCVPNLLSEFGRENGLGEQSRTKLEKALAHSLFKDFMRKYQILSKFTDVIWPQGMSDEAKKQMAKDYGEKNSETAKNPCSKPRRMGRMFEMRVYGRVGNPHTAKPRREYTWRYSRYKAHYDYADYYSDGSVDFYY</sequence>
<evidence type="ECO:0000313" key="2">
    <source>
        <dbReference type="Proteomes" id="UP001620645"/>
    </source>
</evidence>
<proteinExistence type="predicted"/>
<keyword evidence="2" id="KW-1185">Reference proteome</keyword>
<gene>
    <name evidence="1" type="ORF">niasHS_017896</name>
</gene>
<comment type="caution">
    <text evidence="1">The sequence shown here is derived from an EMBL/GenBank/DDBJ whole genome shotgun (WGS) entry which is preliminary data.</text>
</comment>
<dbReference type="AlphaFoldDB" id="A0ABD2HYC3"/>